<comment type="caution">
    <text evidence="4">The sequence shown here is derived from an EMBL/GenBank/DDBJ whole genome shotgun (WGS) entry which is preliminary data.</text>
</comment>
<dbReference type="EMBL" id="JAQQFN010000051">
    <property type="protein sequence ID" value="MFL9888864.1"/>
    <property type="molecule type" value="Genomic_DNA"/>
</dbReference>
<keyword evidence="1" id="KW-0560">Oxidoreductase</keyword>
<evidence type="ECO:0000256" key="1">
    <source>
        <dbReference type="ARBA" id="ARBA00023002"/>
    </source>
</evidence>
<keyword evidence="2" id="KW-0472">Membrane</keyword>
<dbReference type="InterPro" id="IPR006076">
    <property type="entry name" value="FAD-dep_OxRdtase"/>
</dbReference>
<dbReference type="Gene3D" id="3.30.9.10">
    <property type="entry name" value="D-Amino Acid Oxidase, subunit A, domain 2"/>
    <property type="match status" value="1"/>
</dbReference>
<feature type="transmembrane region" description="Helical" evidence="2">
    <location>
        <begin position="7"/>
        <end position="27"/>
    </location>
</feature>
<dbReference type="InterPro" id="IPR036188">
    <property type="entry name" value="FAD/NAD-bd_sf"/>
</dbReference>
<evidence type="ECO:0000259" key="3">
    <source>
        <dbReference type="Pfam" id="PF01266"/>
    </source>
</evidence>
<sequence>MFRTSDVVYDVAIVGAGIIGANVAAYASKAGLNCLVLDQSVLGTGASRPSLGLFFPYGRSSEVRDYAYQSQHFYSRVSSEYKWRLDAIGICDANSFHDVRARFCIPIADEGCLEQSMVRESVGLEIVGLDEKACFRIADCHRALPYKIAEQLLFASGVQIWEGARVDGLREHAVGTEITLADGRSIVAGAVILATGPWLPESLDLMTEKVHGLRIKKVVAFHVDIEPSERASLVYFFDEDAFLMPDHQQKKWLFSITSDVWGVKPDSSTLVISSEDRIAAYAILDRYAPSMMSQMNSGRVFCDAYSADRIPLVRSVADRVIACGAANGSGYRLAPGIAAHAMSLAIGR</sequence>
<evidence type="ECO:0000313" key="5">
    <source>
        <dbReference type="Proteomes" id="UP001629249"/>
    </source>
</evidence>
<dbReference type="Pfam" id="PF01266">
    <property type="entry name" value="DAO"/>
    <property type="match status" value="1"/>
</dbReference>
<keyword evidence="2" id="KW-1133">Transmembrane helix</keyword>
<keyword evidence="2" id="KW-0812">Transmembrane</keyword>
<accession>A0ABW9A0T9</accession>
<dbReference type="PANTHER" id="PTHR13847">
    <property type="entry name" value="SARCOSINE DEHYDROGENASE-RELATED"/>
    <property type="match status" value="1"/>
</dbReference>
<dbReference type="PRINTS" id="PR00420">
    <property type="entry name" value="RNGMNOXGNASE"/>
</dbReference>
<dbReference type="Proteomes" id="UP001629249">
    <property type="component" value="Unassembled WGS sequence"/>
</dbReference>
<organism evidence="4 5">
    <name type="scientific">Paraburkholderia agricolaris</name>
    <dbReference type="NCBI Taxonomy" id="2152888"/>
    <lineage>
        <taxon>Bacteria</taxon>
        <taxon>Pseudomonadati</taxon>
        <taxon>Pseudomonadota</taxon>
        <taxon>Betaproteobacteria</taxon>
        <taxon>Burkholderiales</taxon>
        <taxon>Burkholderiaceae</taxon>
        <taxon>Paraburkholderia</taxon>
    </lineage>
</organism>
<gene>
    <name evidence="4" type="ORF">PQR66_37975</name>
</gene>
<reference evidence="4 5" key="1">
    <citation type="journal article" date="2024" name="Chem. Sci.">
        <title>Discovery of megapolipeptins by genome mining of a Burkholderiales bacteria collection.</title>
        <authorList>
            <person name="Paulo B.S."/>
            <person name="Recchia M.J.J."/>
            <person name="Lee S."/>
            <person name="Fergusson C.H."/>
            <person name="Romanowski S.B."/>
            <person name="Hernandez A."/>
            <person name="Krull N."/>
            <person name="Liu D.Y."/>
            <person name="Cavanagh H."/>
            <person name="Bos A."/>
            <person name="Gray C.A."/>
            <person name="Murphy B.T."/>
            <person name="Linington R.G."/>
            <person name="Eustaquio A.S."/>
        </authorList>
    </citation>
    <scope>NUCLEOTIDE SEQUENCE [LARGE SCALE GENOMIC DNA]</scope>
    <source>
        <strain evidence="4 5">RL16-012-BIC-B</strain>
    </source>
</reference>
<dbReference type="RefSeq" id="WP_408335742.1">
    <property type="nucleotide sequence ID" value="NZ_JAQQFH010000060.1"/>
</dbReference>
<proteinExistence type="predicted"/>
<feature type="domain" description="FAD dependent oxidoreductase" evidence="3">
    <location>
        <begin position="10"/>
        <end position="341"/>
    </location>
</feature>
<evidence type="ECO:0000313" key="4">
    <source>
        <dbReference type="EMBL" id="MFL9888864.1"/>
    </source>
</evidence>
<evidence type="ECO:0000256" key="2">
    <source>
        <dbReference type="SAM" id="Phobius"/>
    </source>
</evidence>
<dbReference type="Gene3D" id="3.50.50.60">
    <property type="entry name" value="FAD/NAD(P)-binding domain"/>
    <property type="match status" value="2"/>
</dbReference>
<keyword evidence="5" id="KW-1185">Reference proteome</keyword>
<name>A0ABW9A0T9_9BURK</name>
<protein>
    <submittedName>
        <fullName evidence="4">FAD-dependent oxidoreductase</fullName>
    </submittedName>
</protein>
<dbReference type="SUPFAM" id="SSF51905">
    <property type="entry name" value="FAD/NAD(P)-binding domain"/>
    <property type="match status" value="1"/>
</dbReference>